<dbReference type="CDD" id="cd01824">
    <property type="entry name" value="Phospholipase_B_like"/>
    <property type="match status" value="1"/>
</dbReference>
<evidence type="ECO:0000256" key="43">
    <source>
        <dbReference type="ARBA" id="ARBA00048939"/>
    </source>
</evidence>
<comment type="catalytic activity">
    <reaction evidence="35">
        <text>1-octadecanoyl-2-(9Z,12Z)-octadecadienoyl-sn-glycerol + H2O = 1-octadecanoyl-sn-glycerol + (9Z,12Z)-octadecadienoate + H(+)</text>
        <dbReference type="Rhea" id="RHEA:40927"/>
        <dbReference type="ChEBI" id="CHEBI:15377"/>
        <dbReference type="ChEBI" id="CHEBI:15378"/>
        <dbReference type="ChEBI" id="CHEBI:30245"/>
        <dbReference type="ChEBI" id="CHEBI:75550"/>
        <dbReference type="ChEBI" id="CHEBI:77097"/>
    </reaction>
    <physiologicalReaction direction="left-to-right" evidence="35">
        <dbReference type="Rhea" id="RHEA:40928"/>
    </physiologicalReaction>
</comment>
<comment type="catalytic activity">
    <reaction evidence="17">
        <text>a triacylglycerol + H2O = a diacylglycerol + a fatty acid + H(+)</text>
        <dbReference type="Rhea" id="RHEA:12044"/>
        <dbReference type="ChEBI" id="CHEBI:15377"/>
        <dbReference type="ChEBI" id="CHEBI:15378"/>
        <dbReference type="ChEBI" id="CHEBI:17855"/>
        <dbReference type="ChEBI" id="CHEBI:18035"/>
        <dbReference type="ChEBI" id="CHEBI:28868"/>
        <dbReference type="EC" id="3.1.1.3"/>
    </reaction>
    <physiologicalReaction direction="left-to-right" evidence="17">
        <dbReference type="Rhea" id="RHEA:12045"/>
    </physiologicalReaction>
</comment>
<protein>
    <recommendedName>
        <fullName evidence="6">Phospholipase B1, membrane-associated</fullName>
        <ecNumber evidence="5">3.1.1.3</ecNumber>
        <ecNumber evidence="4">3.1.1.4</ecNumber>
        <ecNumber evidence="3">3.1.1.5</ecNumber>
    </recommendedName>
    <alternativeName>
        <fullName evidence="20">Lysophospholipase</fullName>
    </alternativeName>
    <alternativeName>
        <fullName evidence="21">Phospholipase A2</fullName>
    </alternativeName>
    <alternativeName>
        <fullName evidence="23">Phospholipase B/lipase</fullName>
    </alternativeName>
    <alternativeName>
        <fullName evidence="22">Triacylglycerol lipase</fullName>
    </alternativeName>
</protein>
<dbReference type="GO" id="GO:0016324">
    <property type="term" value="C:apical plasma membrane"/>
    <property type="evidence" value="ECO:0007669"/>
    <property type="project" value="UniProtKB-SubCell"/>
</dbReference>
<evidence type="ECO:0000256" key="47">
    <source>
        <dbReference type="SAM" id="SignalP"/>
    </source>
</evidence>
<evidence type="ECO:0000256" key="37">
    <source>
        <dbReference type="ARBA" id="ARBA00048454"/>
    </source>
</evidence>
<evidence type="ECO:0000256" key="16">
    <source>
        <dbReference type="ARBA" id="ARBA00023264"/>
    </source>
</evidence>
<evidence type="ECO:0000256" key="17">
    <source>
        <dbReference type="ARBA" id="ARBA00023369"/>
    </source>
</evidence>
<evidence type="ECO:0000256" key="32">
    <source>
        <dbReference type="ARBA" id="ARBA00048058"/>
    </source>
</evidence>
<dbReference type="InterPro" id="IPR036514">
    <property type="entry name" value="SGNH_hydro_sf"/>
</dbReference>
<evidence type="ECO:0000256" key="38">
    <source>
        <dbReference type="ARBA" id="ARBA00048613"/>
    </source>
</evidence>
<comment type="catalytic activity">
    <reaction evidence="36">
        <text>1,2,3-tri-(9Z-octadecenoyl)-glycerol + H2O = di-(9Z)-octadecenoylglycerol + (9Z)-octadecenoate + H(+)</text>
        <dbReference type="Rhea" id="RHEA:38575"/>
        <dbReference type="ChEBI" id="CHEBI:15377"/>
        <dbReference type="ChEBI" id="CHEBI:15378"/>
        <dbReference type="ChEBI" id="CHEBI:30823"/>
        <dbReference type="ChEBI" id="CHEBI:53753"/>
        <dbReference type="ChEBI" id="CHEBI:75945"/>
    </reaction>
    <physiologicalReaction direction="left-to-right" evidence="36">
        <dbReference type="Rhea" id="RHEA:38576"/>
    </physiologicalReaction>
</comment>
<keyword evidence="7" id="KW-1003">Cell membrane</keyword>
<dbReference type="InterPro" id="IPR001087">
    <property type="entry name" value="GDSL"/>
</dbReference>
<keyword evidence="8" id="KW-0812">Transmembrane</keyword>
<dbReference type="GO" id="GO:0004806">
    <property type="term" value="F:triacylglycerol lipase activity"/>
    <property type="evidence" value="ECO:0007669"/>
    <property type="project" value="UniProtKB-EC"/>
</dbReference>
<accession>A0A0M5IW77</accession>
<evidence type="ECO:0000256" key="28">
    <source>
        <dbReference type="ARBA" id="ARBA00047459"/>
    </source>
</evidence>
<evidence type="ECO:0000256" key="34">
    <source>
        <dbReference type="ARBA" id="ARBA00048362"/>
    </source>
</evidence>
<evidence type="ECO:0000256" key="3">
    <source>
        <dbReference type="ARBA" id="ARBA00013274"/>
    </source>
</evidence>
<comment type="catalytic activity">
    <reaction evidence="29">
        <text>2,3-di-(9Z)-octadecenoyl-sn-glycerol + H2O = 3-(9Z-octadecenoyl)-sn-glycerol + (9Z)-octadecenoate + H(+)</text>
        <dbReference type="Rhea" id="RHEA:42604"/>
        <dbReference type="ChEBI" id="CHEBI:15377"/>
        <dbReference type="ChEBI" id="CHEBI:15378"/>
        <dbReference type="ChEBI" id="CHEBI:30823"/>
        <dbReference type="ChEBI" id="CHEBI:75824"/>
        <dbReference type="ChEBI" id="CHEBI:75938"/>
    </reaction>
    <physiologicalReaction direction="left-to-right" evidence="29">
        <dbReference type="Rhea" id="RHEA:42605"/>
    </physiologicalReaction>
</comment>
<comment type="catalytic activity">
    <reaction evidence="30">
        <text>1-hexadecanoyl-2-(9Z-octadecenoyl)-sn-glycero-3-phospho-(1'-sn-glycerol) + H2O = 1-hexadecanoyl-sn-glycero-3-phospho-(1'-sn-glycerol) + (9Z)-octadecenoate + H(+)</text>
        <dbReference type="Rhea" id="RHEA:40919"/>
        <dbReference type="ChEBI" id="CHEBI:15377"/>
        <dbReference type="ChEBI" id="CHEBI:15378"/>
        <dbReference type="ChEBI" id="CHEBI:30823"/>
        <dbReference type="ChEBI" id="CHEBI:72841"/>
        <dbReference type="ChEBI" id="CHEBI:75158"/>
    </reaction>
    <physiologicalReaction direction="left-to-right" evidence="30">
        <dbReference type="Rhea" id="RHEA:40920"/>
    </physiologicalReaction>
</comment>
<evidence type="ECO:0000256" key="39">
    <source>
        <dbReference type="ARBA" id="ARBA00048656"/>
    </source>
</evidence>
<comment type="catalytic activity">
    <reaction evidence="31">
        <text>a 1-O-alkyl-2-acyl-sn-glycero-3-phosphocholine + H2O = a 1-O-alkyl-sn-glycero-3-phosphocholine + a fatty acid + H(+)</text>
        <dbReference type="Rhea" id="RHEA:36231"/>
        <dbReference type="ChEBI" id="CHEBI:15377"/>
        <dbReference type="ChEBI" id="CHEBI:15378"/>
        <dbReference type="ChEBI" id="CHEBI:28868"/>
        <dbReference type="ChEBI" id="CHEBI:30909"/>
        <dbReference type="ChEBI" id="CHEBI:36702"/>
        <dbReference type="EC" id="3.1.1.4"/>
    </reaction>
    <physiologicalReaction direction="left-to-right" evidence="31">
        <dbReference type="Rhea" id="RHEA:36232"/>
    </physiologicalReaction>
</comment>
<evidence type="ECO:0000256" key="21">
    <source>
        <dbReference type="ARBA" id="ARBA00031182"/>
    </source>
</evidence>
<dbReference type="EMBL" id="CP012523">
    <property type="protein sequence ID" value="ALC38798.1"/>
    <property type="molecule type" value="Genomic_DNA"/>
</dbReference>
<dbReference type="GO" id="GO:0004622">
    <property type="term" value="F:phosphatidylcholine lysophospholipase activity"/>
    <property type="evidence" value="ECO:0007669"/>
    <property type="project" value="UniProtKB-EC"/>
</dbReference>
<evidence type="ECO:0000256" key="40">
    <source>
        <dbReference type="ARBA" id="ARBA00048699"/>
    </source>
</evidence>
<comment type="catalytic activity">
    <reaction evidence="43">
        <text>1-hexadecanoyl-2-(9Z)-octadecenoyl-3-octadecanoyl-sn-glycerol + H2O = 1-hexadecanoyl-3-octadecanoyl-sn-glycerol + (9Z)-octadecenoate + H(+)</text>
        <dbReference type="Rhea" id="RHEA:41103"/>
        <dbReference type="ChEBI" id="CHEBI:15377"/>
        <dbReference type="ChEBI" id="CHEBI:15378"/>
        <dbReference type="ChEBI" id="CHEBI:30823"/>
        <dbReference type="ChEBI" id="CHEBI:77623"/>
        <dbReference type="ChEBI" id="CHEBI:77624"/>
    </reaction>
    <physiologicalReaction direction="left-to-right" evidence="43">
        <dbReference type="Rhea" id="RHEA:41104"/>
    </physiologicalReaction>
</comment>
<dbReference type="PROSITE" id="PS01098">
    <property type="entry name" value="LIPASE_GDSL_SER"/>
    <property type="match status" value="1"/>
</dbReference>
<keyword evidence="11" id="KW-0378">Hydrolase</keyword>
<evidence type="ECO:0000256" key="20">
    <source>
        <dbReference type="ARBA" id="ARBA00029723"/>
    </source>
</evidence>
<evidence type="ECO:0000256" key="4">
    <source>
        <dbReference type="ARBA" id="ARBA00013278"/>
    </source>
</evidence>
<evidence type="ECO:0000256" key="46">
    <source>
        <dbReference type="ARBA" id="ARBA00049461"/>
    </source>
</evidence>
<dbReference type="EC" id="3.1.1.5" evidence="3"/>
<evidence type="ECO:0000256" key="29">
    <source>
        <dbReference type="ARBA" id="ARBA00048011"/>
    </source>
</evidence>
<comment type="catalytic activity">
    <reaction evidence="42">
        <text>1-O-hexadecyl-2-(9Z)-octadecenoyl-sn-glycero-3-phosphocholine + H2O = 1-O-hexadecyl-sn-glycero-3-phosphocholine + (9Z)-octadecenoate + H(+)</text>
        <dbReference type="Rhea" id="RHEA:40915"/>
        <dbReference type="ChEBI" id="CHEBI:15377"/>
        <dbReference type="ChEBI" id="CHEBI:15378"/>
        <dbReference type="ChEBI" id="CHEBI:30823"/>
        <dbReference type="ChEBI" id="CHEBI:34112"/>
        <dbReference type="ChEBI" id="CHEBI:64496"/>
    </reaction>
    <physiologicalReaction direction="left-to-right" evidence="42">
        <dbReference type="Rhea" id="RHEA:40916"/>
    </physiologicalReaction>
</comment>
<dbReference type="SUPFAM" id="SSF52266">
    <property type="entry name" value="SGNH hydrolase"/>
    <property type="match status" value="1"/>
</dbReference>
<name>A0A0M5IW77_DROBS</name>
<keyword evidence="9 47" id="KW-0732">Signal</keyword>
<evidence type="ECO:0000256" key="6">
    <source>
        <dbReference type="ARBA" id="ARBA00015133"/>
    </source>
</evidence>
<dbReference type="STRING" id="30019.A0A0M5IW77"/>
<evidence type="ECO:0000256" key="18">
    <source>
        <dbReference type="ARBA" id="ARBA00023408"/>
    </source>
</evidence>
<dbReference type="EC" id="3.1.1.4" evidence="4"/>
<evidence type="ECO:0000256" key="42">
    <source>
        <dbReference type="ARBA" id="ARBA00048872"/>
    </source>
</evidence>
<evidence type="ECO:0000256" key="25">
    <source>
        <dbReference type="ARBA" id="ARBA00047324"/>
    </source>
</evidence>
<evidence type="ECO:0000256" key="13">
    <source>
        <dbReference type="ARBA" id="ARBA00023098"/>
    </source>
</evidence>
<evidence type="ECO:0000313" key="48">
    <source>
        <dbReference type="EMBL" id="ALC38798.1"/>
    </source>
</evidence>
<evidence type="ECO:0000256" key="14">
    <source>
        <dbReference type="ARBA" id="ARBA00023136"/>
    </source>
</evidence>
<comment type="catalytic activity">
    <reaction evidence="27">
        <text>1-(9Z-octadecenoyl)-glycerol + H2O = glycerol + (9Z)-octadecenoate + H(+)</text>
        <dbReference type="Rhea" id="RHEA:38487"/>
        <dbReference type="ChEBI" id="CHEBI:15377"/>
        <dbReference type="ChEBI" id="CHEBI:15378"/>
        <dbReference type="ChEBI" id="CHEBI:17754"/>
        <dbReference type="ChEBI" id="CHEBI:30823"/>
        <dbReference type="ChEBI" id="CHEBI:75342"/>
    </reaction>
    <physiologicalReaction direction="left-to-right" evidence="27">
        <dbReference type="Rhea" id="RHEA:38488"/>
    </physiologicalReaction>
</comment>
<evidence type="ECO:0000256" key="7">
    <source>
        <dbReference type="ARBA" id="ARBA00022475"/>
    </source>
</evidence>
<comment type="catalytic activity">
    <reaction evidence="38">
        <text>1-hexadecanoyl-2-(9Z-octadecenoyl)-sn-glycero-3-phosphoethanolamine + H2O = 1-hexadecanoyl-sn-glycero-3-phosphoethanolamine + (9Z)-octadecenoate + H(+)</text>
        <dbReference type="Rhea" id="RHEA:40911"/>
        <dbReference type="ChEBI" id="CHEBI:15377"/>
        <dbReference type="ChEBI" id="CHEBI:15378"/>
        <dbReference type="ChEBI" id="CHEBI:30823"/>
        <dbReference type="ChEBI" id="CHEBI:73004"/>
        <dbReference type="ChEBI" id="CHEBI:73007"/>
    </reaction>
    <physiologicalReaction direction="left-to-right" evidence="38">
        <dbReference type="Rhea" id="RHEA:40912"/>
    </physiologicalReaction>
</comment>
<comment type="catalytic activity">
    <reaction evidence="44">
        <text>1,2-dihexadecanoyl-sn-glycero-3-phosphocholine + 2 H2O = sn-glycerol 3-phosphocholine + 2 hexadecanoate + 2 H(+)</text>
        <dbReference type="Rhea" id="RHEA:40975"/>
        <dbReference type="ChEBI" id="CHEBI:7896"/>
        <dbReference type="ChEBI" id="CHEBI:15377"/>
        <dbReference type="ChEBI" id="CHEBI:15378"/>
        <dbReference type="ChEBI" id="CHEBI:16870"/>
        <dbReference type="ChEBI" id="CHEBI:72999"/>
    </reaction>
    <physiologicalReaction direction="left-to-right" evidence="44">
        <dbReference type="Rhea" id="RHEA:40976"/>
    </physiologicalReaction>
</comment>
<dbReference type="OrthoDB" id="10265800at2759"/>
<keyword evidence="13" id="KW-0443">Lipid metabolism</keyword>
<comment type="subcellular location">
    <subcellularLocation>
        <location evidence="1">Apical cell membrane</location>
        <topology evidence="1">Single-pass type I membrane protein</topology>
    </subcellularLocation>
</comment>
<evidence type="ECO:0000256" key="35">
    <source>
        <dbReference type="ARBA" id="ARBA00048374"/>
    </source>
</evidence>
<dbReference type="GO" id="GO:0004623">
    <property type="term" value="F:phospholipase A2 activity"/>
    <property type="evidence" value="ECO:0007669"/>
    <property type="project" value="UniProtKB-EC"/>
</dbReference>
<evidence type="ECO:0000256" key="33">
    <source>
        <dbReference type="ARBA" id="ARBA00048227"/>
    </source>
</evidence>
<dbReference type="AlphaFoldDB" id="A0A0M5IW77"/>
<keyword evidence="49" id="KW-1185">Reference proteome</keyword>
<evidence type="ECO:0000256" key="1">
    <source>
        <dbReference type="ARBA" id="ARBA00004247"/>
    </source>
</evidence>
<comment type="catalytic activity">
    <reaction evidence="39">
        <text>1-hexadecanoyl-sn-glycero-3-phosphocholine + H2O = sn-glycerol 3-phosphocholine + hexadecanoate + H(+)</text>
        <dbReference type="Rhea" id="RHEA:40435"/>
        <dbReference type="ChEBI" id="CHEBI:7896"/>
        <dbReference type="ChEBI" id="CHEBI:15377"/>
        <dbReference type="ChEBI" id="CHEBI:15378"/>
        <dbReference type="ChEBI" id="CHEBI:16870"/>
        <dbReference type="ChEBI" id="CHEBI:72998"/>
    </reaction>
    <physiologicalReaction direction="left-to-right" evidence="39">
        <dbReference type="Rhea" id="RHEA:40436"/>
    </physiologicalReaction>
</comment>
<dbReference type="PANTHER" id="PTHR21325">
    <property type="entry name" value="PHOSPHOLIPASE B, PLB1"/>
    <property type="match status" value="1"/>
</dbReference>
<evidence type="ECO:0000256" key="22">
    <source>
        <dbReference type="ARBA" id="ARBA00031485"/>
    </source>
</evidence>
<dbReference type="PANTHER" id="PTHR21325:SF31">
    <property type="entry name" value="GH22081P-RELATED"/>
    <property type="match status" value="1"/>
</dbReference>
<keyword evidence="16" id="KW-1208">Phospholipid metabolism</keyword>
<dbReference type="OMA" id="HRVGCHC"/>
<comment type="catalytic activity">
    <reaction evidence="37">
        <text>a 1-acyl-sn-glycero-3-phosphocholine + H2O = sn-glycerol 3-phosphocholine + a fatty acid + H(+)</text>
        <dbReference type="Rhea" id="RHEA:15177"/>
        <dbReference type="ChEBI" id="CHEBI:15377"/>
        <dbReference type="ChEBI" id="CHEBI:15378"/>
        <dbReference type="ChEBI" id="CHEBI:16870"/>
        <dbReference type="ChEBI" id="CHEBI:28868"/>
        <dbReference type="ChEBI" id="CHEBI:58168"/>
        <dbReference type="EC" id="3.1.1.5"/>
    </reaction>
    <physiologicalReaction direction="left-to-right" evidence="37">
        <dbReference type="Rhea" id="RHEA:15178"/>
    </physiologicalReaction>
</comment>
<comment type="catalytic activity">
    <reaction evidence="18">
        <text>1-hexadecanoyl-2-(9Z,12Z-octadecadienoyl)-sn-glycero-3-phosphocholine + H2O = (9Z,12Z)-octadecadienoate + 1-hexadecanoyl-sn-glycero-3-phosphocholine + H(+)</text>
        <dbReference type="Rhea" id="RHEA:40811"/>
        <dbReference type="ChEBI" id="CHEBI:15377"/>
        <dbReference type="ChEBI" id="CHEBI:15378"/>
        <dbReference type="ChEBI" id="CHEBI:30245"/>
        <dbReference type="ChEBI" id="CHEBI:72998"/>
        <dbReference type="ChEBI" id="CHEBI:73002"/>
    </reaction>
    <physiologicalReaction direction="left-to-right" evidence="18">
        <dbReference type="Rhea" id="RHEA:40812"/>
    </physiologicalReaction>
</comment>
<evidence type="ECO:0000256" key="36">
    <source>
        <dbReference type="ARBA" id="ARBA00048386"/>
    </source>
</evidence>
<evidence type="ECO:0000256" key="45">
    <source>
        <dbReference type="ARBA" id="ARBA00049372"/>
    </source>
</evidence>
<evidence type="ECO:0000256" key="5">
    <source>
        <dbReference type="ARBA" id="ARBA00013279"/>
    </source>
</evidence>
<evidence type="ECO:0000256" key="8">
    <source>
        <dbReference type="ARBA" id="ARBA00022692"/>
    </source>
</evidence>
<evidence type="ECO:0000256" key="10">
    <source>
        <dbReference type="ARBA" id="ARBA00022737"/>
    </source>
</evidence>
<comment type="catalytic activity">
    <reaction evidence="33">
        <text>1,2-dihexadecanoyl-sn-glycero-3-phosphocholine + H2O = 1-hexadecanoyl-sn-glycero-3-phosphocholine + hexadecanoate + H(+)</text>
        <dbReference type="Rhea" id="RHEA:41223"/>
        <dbReference type="ChEBI" id="CHEBI:7896"/>
        <dbReference type="ChEBI" id="CHEBI:15377"/>
        <dbReference type="ChEBI" id="CHEBI:15378"/>
        <dbReference type="ChEBI" id="CHEBI:72998"/>
        <dbReference type="ChEBI" id="CHEBI:72999"/>
    </reaction>
    <physiologicalReaction direction="left-to-right" evidence="33">
        <dbReference type="Rhea" id="RHEA:41224"/>
    </physiologicalReaction>
</comment>
<sequence length="452" mass="52457">MRSTMLKVRCCSLLLILLQLSVNVRAQTKLQRRNRSQQLLASIGVRPEHYNSRKLYRNTLPQYTDIDRDYRQLLLSTRRLSLNWALRSENELIARNRREGKMQPIIPKSQPFACALNNTRSSSRPTSVERLRPGDIDVIAAFGDSVSAGNGIISHNALDMVNEWRGMTFSGGGMADWRRYLTLPNILKVFNPQLYGYAIANDLVVNHRTSRLSIAEPMIMSHDLPYQARVFIDLLQRDAHVDMQRHWKLLTIYVGNNDICSDMCHWTNSAALLAQHAKDLRQAFRLLRDNVPRLLINLIVVPNIVRVLSGLHQVPWQCYMVHRIACNCLMSDQLSRQQLQQRQQLLLQWQQIDLQVARSPEFQRKDFAIVAHPMIANMSTPLLPNGDMDWRPFGHDCFHFSQRAHAVFANLLWNSMWLPDERKPQPQHMPDDPFEHFECPSAQRPYFLVRPS</sequence>
<evidence type="ECO:0000256" key="41">
    <source>
        <dbReference type="ARBA" id="ARBA00048869"/>
    </source>
</evidence>
<dbReference type="Pfam" id="PF00657">
    <property type="entry name" value="Lipase_GDSL"/>
    <property type="match status" value="1"/>
</dbReference>
<evidence type="ECO:0000256" key="23">
    <source>
        <dbReference type="ARBA" id="ARBA00033022"/>
    </source>
</evidence>
<keyword evidence="14" id="KW-0472">Membrane</keyword>
<evidence type="ECO:0000313" key="49">
    <source>
        <dbReference type="Proteomes" id="UP000494163"/>
    </source>
</evidence>
<evidence type="ECO:0000256" key="31">
    <source>
        <dbReference type="ARBA" id="ARBA00048049"/>
    </source>
</evidence>
<comment type="similarity">
    <text evidence="2">Belongs to the 'GDSL' lipolytic enzyme family. Phospholipase B1 subfamily.</text>
</comment>
<keyword evidence="12" id="KW-1133">Transmembrane helix</keyword>
<keyword evidence="15" id="KW-0325">Glycoprotein</keyword>
<evidence type="ECO:0000256" key="12">
    <source>
        <dbReference type="ARBA" id="ARBA00022989"/>
    </source>
</evidence>
<evidence type="ECO:0000256" key="27">
    <source>
        <dbReference type="ARBA" id="ARBA00047438"/>
    </source>
</evidence>
<comment type="catalytic activity">
    <reaction evidence="28">
        <text>1-hexadecanoyl-2-(9Z)-octadecenoyl-3-octadecanoyl-sn-glycerol + H2O = 1-hexadecanoyl-2-(9Z-octadecenoyl)-sn-glycerol + octadecanoate + H(+)</text>
        <dbReference type="Rhea" id="RHEA:41111"/>
        <dbReference type="ChEBI" id="CHEBI:15377"/>
        <dbReference type="ChEBI" id="CHEBI:15378"/>
        <dbReference type="ChEBI" id="CHEBI:25629"/>
        <dbReference type="ChEBI" id="CHEBI:75466"/>
        <dbReference type="ChEBI" id="CHEBI:77623"/>
    </reaction>
    <physiologicalReaction direction="left-to-right" evidence="28">
        <dbReference type="Rhea" id="RHEA:41112"/>
    </physiologicalReaction>
</comment>
<feature type="signal peptide" evidence="47">
    <location>
        <begin position="1"/>
        <end position="26"/>
    </location>
</feature>
<dbReference type="InterPro" id="IPR038885">
    <property type="entry name" value="PLB1"/>
</dbReference>
<gene>
    <name evidence="48" type="ORF">Dbus_chr2Lg883</name>
</gene>
<organism evidence="48 49">
    <name type="scientific">Drosophila busckii</name>
    <name type="common">Fruit fly</name>
    <dbReference type="NCBI Taxonomy" id="30019"/>
    <lineage>
        <taxon>Eukaryota</taxon>
        <taxon>Metazoa</taxon>
        <taxon>Ecdysozoa</taxon>
        <taxon>Arthropoda</taxon>
        <taxon>Hexapoda</taxon>
        <taxon>Insecta</taxon>
        <taxon>Pterygota</taxon>
        <taxon>Neoptera</taxon>
        <taxon>Endopterygota</taxon>
        <taxon>Diptera</taxon>
        <taxon>Brachycera</taxon>
        <taxon>Muscomorpha</taxon>
        <taxon>Ephydroidea</taxon>
        <taxon>Drosophilidae</taxon>
        <taxon>Drosophila</taxon>
    </lineage>
</organism>
<dbReference type="GO" id="GO:0006644">
    <property type="term" value="P:phospholipid metabolic process"/>
    <property type="evidence" value="ECO:0007669"/>
    <property type="project" value="TreeGrafter"/>
</dbReference>
<evidence type="ECO:0000256" key="24">
    <source>
        <dbReference type="ARBA" id="ARBA00045916"/>
    </source>
</evidence>
<evidence type="ECO:0000256" key="30">
    <source>
        <dbReference type="ARBA" id="ARBA00048015"/>
    </source>
</evidence>
<comment type="catalytic activity">
    <reaction evidence="45">
        <text>1,3-di-(9Z-octadecenoyl)-glycerol + H2O = 1-(9Z-octadecenoyl)-glycerol + (9Z)-octadecenoate + H(+)</text>
        <dbReference type="Rhea" id="RHEA:39939"/>
        <dbReference type="ChEBI" id="CHEBI:15377"/>
        <dbReference type="ChEBI" id="CHEBI:15378"/>
        <dbReference type="ChEBI" id="CHEBI:30823"/>
        <dbReference type="ChEBI" id="CHEBI:75342"/>
        <dbReference type="ChEBI" id="CHEBI:75735"/>
    </reaction>
    <physiologicalReaction direction="left-to-right" evidence="45">
        <dbReference type="Rhea" id="RHEA:39940"/>
    </physiologicalReaction>
</comment>
<keyword evidence="10" id="KW-0677">Repeat</keyword>
<dbReference type="InterPro" id="IPR035547">
    <property type="entry name" value="Phospholipase_B"/>
</dbReference>
<comment type="catalytic activity">
    <reaction evidence="26">
        <text>1,3-dihexadecanoyl-2-(9Z-octadecenoyl)glycerol + H2O = 1-hexadecanoyl-2-(9Z-octadecenoyl)-glycerol + hexadecanoate + H(+)</text>
        <dbReference type="Rhea" id="RHEA:40979"/>
        <dbReference type="ChEBI" id="CHEBI:7896"/>
        <dbReference type="ChEBI" id="CHEBI:15377"/>
        <dbReference type="ChEBI" id="CHEBI:15378"/>
        <dbReference type="ChEBI" id="CHEBI:75585"/>
        <dbReference type="ChEBI" id="CHEBI:75688"/>
    </reaction>
    <physiologicalReaction direction="left-to-right" evidence="26">
        <dbReference type="Rhea" id="RHEA:40980"/>
    </physiologicalReaction>
</comment>
<dbReference type="Proteomes" id="UP000494163">
    <property type="component" value="Chromosome 2L"/>
</dbReference>
<comment type="catalytic activity">
    <reaction evidence="19">
        <text>a 1,2-diacyl-sn-glycero-3-phosphocholine + H2O = a 1-acyl-sn-glycero-3-phosphocholine + a fatty acid + H(+)</text>
        <dbReference type="Rhea" id="RHEA:15801"/>
        <dbReference type="ChEBI" id="CHEBI:15377"/>
        <dbReference type="ChEBI" id="CHEBI:15378"/>
        <dbReference type="ChEBI" id="CHEBI:28868"/>
        <dbReference type="ChEBI" id="CHEBI:57643"/>
        <dbReference type="ChEBI" id="CHEBI:58168"/>
        <dbReference type="EC" id="3.1.1.4"/>
    </reaction>
    <physiologicalReaction direction="left-to-right" evidence="19">
        <dbReference type="Rhea" id="RHEA:15802"/>
    </physiologicalReaction>
</comment>
<dbReference type="InterPro" id="IPR008265">
    <property type="entry name" value="Lipase_GDSL_AS"/>
</dbReference>
<evidence type="ECO:0000256" key="44">
    <source>
        <dbReference type="ARBA" id="ARBA00049363"/>
    </source>
</evidence>
<feature type="non-terminal residue" evidence="48">
    <location>
        <position position="452"/>
    </location>
</feature>
<comment type="catalytic activity">
    <reaction evidence="41">
        <text>1,3-dihexadecanoyl-2-(9Z-octadecenoyl)glycerol + H2O = 1,3-dihexadecanoylglycerol + (9Z)-octadecenoate + H(+)</text>
        <dbReference type="Rhea" id="RHEA:40983"/>
        <dbReference type="ChEBI" id="CHEBI:15377"/>
        <dbReference type="ChEBI" id="CHEBI:15378"/>
        <dbReference type="ChEBI" id="CHEBI:30823"/>
        <dbReference type="ChEBI" id="CHEBI:75688"/>
        <dbReference type="ChEBI" id="CHEBI:77619"/>
    </reaction>
    <physiologicalReaction direction="left-to-right" evidence="41">
        <dbReference type="Rhea" id="RHEA:40984"/>
    </physiologicalReaction>
</comment>
<evidence type="ECO:0000256" key="2">
    <source>
        <dbReference type="ARBA" id="ARBA00009979"/>
    </source>
</evidence>
<evidence type="ECO:0000256" key="15">
    <source>
        <dbReference type="ARBA" id="ARBA00023180"/>
    </source>
</evidence>
<evidence type="ECO:0000256" key="11">
    <source>
        <dbReference type="ARBA" id="ARBA00022801"/>
    </source>
</evidence>
<comment type="catalytic activity">
    <reaction evidence="32">
        <text>1,2-di-(9Z-octadecenoyl)-sn-glycero-3-phosphocholine + H2O = 1-(9Z-octadecenoyl)-sn-glycero-3-phosphocholine + (9Z)-octadecenoate + H(+)</text>
        <dbReference type="Rhea" id="RHEA:40923"/>
        <dbReference type="ChEBI" id="CHEBI:15377"/>
        <dbReference type="ChEBI" id="CHEBI:15378"/>
        <dbReference type="ChEBI" id="CHEBI:28610"/>
        <dbReference type="ChEBI" id="CHEBI:30823"/>
        <dbReference type="ChEBI" id="CHEBI:74669"/>
    </reaction>
    <physiologicalReaction direction="left-to-right" evidence="32">
        <dbReference type="Rhea" id="RHEA:40924"/>
    </physiologicalReaction>
</comment>
<evidence type="ECO:0000256" key="19">
    <source>
        <dbReference type="ARBA" id="ARBA00023422"/>
    </source>
</evidence>
<dbReference type="Gene3D" id="3.40.50.1110">
    <property type="entry name" value="SGNH hydrolase"/>
    <property type="match status" value="1"/>
</dbReference>
<comment type="catalytic activity">
    <reaction evidence="40">
        <text>1-hexadecanoyl-2-(9Z-octadecenoyl)-sn-glycero-3-phosphocholine + H2O = 1-hexadecanoyl-sn-glycero-3-phosphocholine + (9Z)-octadecenoate + H(+)</text>
        <dbReference type="Rhea" id="RHEA:38779"/>
        <dbReference type="ChEBI" id="CHEBI:15377"/>
        <dbReference type="ChEBI" id="CHEBI:15378"/>
        <dbReference type="ChEBI" id="CHEBI:30823"/>
        <dbReference type="ChEBI" id="CHEBI:72998"/>
        <dbReference type="ChEBI" id="CHEBI:73001"/>
    </reaction>
    <physiologicalReaction direction="left-to-right" evidence="40">
        <dbReference type="Rhea" id="RHEA:38780"/>
    </physiologicalReaction>
</comment>
<comment type="catalytic activity">
    <reaction evidence="34">
        <text>1-hexadecanoyl-2-(9Z,12Z-octadecadienoyl)-sn-glycero-3-phosphocholine + H2O = 2-(9Z,12Z-octadecadienoyl)-sn-glycero-3-phosphocholine + hexadecanoate + H(+)</text>
        <dbReference type="Rhea" id="RHEA:40971"/>
        <dbReference type="ChEBI" id="CHEBI:7896"/>
        <dbReference type="ChEBI" id="CHEBI:15377"/>
        <dbReference type="ChEBI" id="CHEBI:15378"/>
        <dbReference type="ChEBI" id="CHEBI:73002"/>
        <dbReference type="ChEBI" id="CHEBI:76084"/>
    </reaction>
    <physiologicalReaction direction="left-to-right" evidence="34">
        <dbReference type="Rhea" id="RHEA:40972"/>
    </physiologicalReaction>
</comment>
<proteinExistence type="inferred from homology"/>
<dbReference type="EC" id="3.1.1.3" evidence="5"/>
<comment type="catalytic activity">
    <reaction evidence="46">
        <text>2-(9Z-octadecenoyl)-glycerol + H2O = glycerol + (9Z)-octadecenoate + H(+)</text>
        <dbReference type="Rhea" id="RHEA:38491"/>
        <dbReference type="ChEBI" id="CHEBI:15377"/>
        <dbReference type="ChEBI" id="CHEBI:15378"/>
        <dbReference type="ChEBI" id="CHEBI:17754"/>
        <dbReference type="ChEBI" id="CHEBI:30823"/>
        <dbReference type="ChEBI" id="CHEBI:73990"/>
    </reaction>
    <physiologicalReaction direction="left-to-right" evidence="46">
        <dbReference type="Rhea" id="RHEA:38492"/>
    </physiologicalReaction>
</comment>
<feature type="chain" id="PRO_5005803302" description="Phospholipase B1, membrane-associated" evidence="47">
    <location>
        <begin position="27"/>
        <end position="452"/>
    </location>
</feature>
<evidence type="ECO:0000256" key="26">
    <source>
        <dbReference type="ARBA" id="ARBA00047363"/>
    </source>
</evidence>
<reference evidence="48 49" key="1">
    <citation type="submission" date="2015-08" db="EMBL/GenBank/DDBJ databases">
        <title>Ancestral chromatin configuration constrains chromatin evolution on differentiating sex chromosomes in Drosophila.</title>
        <authorList>
            <person name="Zhou Q."/>
            <person name="Bachtrog D."/>
        </authorList>
    </citation>
    <scope>NUCLEOTIDE SEQUENCE [LARGE SCALE GENOMIC DNA]</scope>
    <source>
        <tissue evidence="48">Whole larvae</tissue>
    </source>
</reference>
<evidence type="ECO:0000256" key="9">
    <source>
        <dbReference type="ARBA" id="ARBA00022729"/>
    </source>
</evidence>
<comment type="catalytic activity">
    <reaction evidence="25">
        <text>1-hexadecanoyl-2-(9Z)-octadecenoyl-3-octadecanoyl-sn-glycerol + H2O = 2-(9Z-octadecenoyl)-3-octadecanoyl-sn-glycerol + hexadecanoate + H(+)</text>
        <dbReference type="Rhea" id="RHEA:41107"/>
        <dbReference type="ChEBI" id="CHEBI:7896"/>
        <dbReference type="ChEBI" id="CHEBI:15377"/>
        <dbReference type="ChEBI" id="CHEBI:15378"/>
        <dbReference type="ChEBI" id="CHEBI:75558"/>
        <dbReference type="ChEBI" id="CHEBI:77623"/>
    </reaction>
    <physiologicalReaction direction="left-to-right" evidence="25">
        <dbReference type="Rhea" id="RHEA:41108"/>
    </physiologicalReaction>
</comment>
<comment type="function">
    <text evidence="24">Calcium-independent membrane-associated phospholipase that catalyzes complete diacylation of phospholipids by hydrolyzing both sn-1 and sn-2 fatty acyl chains attached to the glycerol backbone (phospholipase B activity). Has dual phospholipase and lysophospholipase activities toward diacylphospholipids. Preferentially cleaves sn-2 ester bonds over sn-1 bonds. Acts as a lipase toward glycerolipid substrates. Hydrolyzes fatty acyl chains of diacylglycerols with preference for the sn-2 position and of triacylglycerols with not positional selectivity. May also hydrolyze long chain retinyl esters such as retinyl palmitate. May contribute to digestion of dietary phospholipids, glycerolipids and retinoids, facilitating lipid absorption at the brush border.</text>
</comment>